<sequence>MGYGFEQSEVEFFLDMAANECQRWLEVTCREIFIDNDDFLYSLRHGYHLRKVVNKIIPDCFDLSPERFKRAPRKTRKVLQNAGVRQTLMEKYIEDEDWASQLLLICWYRFHIPQHRLFQMGDLLKLENFNDPYKSFIIQSCEVGESAATGKWETNNNAQIRRLCSTIACLADECSRVDRLIPKLDTSAVEPLLNYNDWLNNRRSTISFSSLASPLDFPPLDIVSSLSLIVEQVCSAEEQRNRSETFSASSDEGFDTMVECSYAVSKYLADASSEYSTEDLSSYSTGTKSSRSCSPYIGERCFPGVEQQIPTRPQVKLTSQVAHNPLQFVSAKTSAVALCEQAKQQIIMSEEQKRVRAEALKAMRSSSNVDEEPAWQRNLDSWLSKRKSAISKSRKVDTPKLPFKGLTRMSETKPTMRGAMEANTKNDDEYEMKEKDEVLGVRDSPFAEEYTDSGIENSKVSPYRHSPSTSSELSPQGDWIRSRDYNVDPTDISNYVVQASWQIQHSPKHSSTSSMRPFEGLQQRVARYDPQTTHVDTLLRVDDSQHQTLEKDVDKQAFIGSSERSSRGSKAEVDSSRQASRGTAVVSSRAVKGTVSELAAKFECSQSHEPKHDVEKVFPVAHKERTANHIQTVKNDSLGSNETNLETINARRDDGQNIKLGVELCREQTANVTAVKFPTRQQKCATMRSFKEFPEASRKENDDVANTYKASSSYVPYTAANLAAIKERASLGESSNTTPPATVKKEPPEPPARPHDPPSKNVEDASRRVQSVMCTVEIPFEDVPGAAYQPNNTDQHEGTLPDADGIMIVNIDLGHHTKNPRKYFGFTVAGGKDKDAALRVESVIAGTPADECGLQVGDLILSVNGETVDDRYHQSVIRMLHEAARLGEVELKIKRVSCFAGRAEAILSPSRVSSEKRQMSESISFDEKRSMFDKKSEEKDSYNEFCQRKKQQLSHSKWSNTRGLSNKHNNNDRIEKNATIVHQLANRFDAITNCVKYGLTNERFTQNGARSRSVSPYYDEDGNEMESNRERCSTFSSSTDSAIFESSFQLGSASLSSSRSSPRSNADYRVISLHDKPEPGKLSDFIPEVERAATAQTQHTDNCNREYRHRETEHERQHIASSLSEVDDARPKLVRNYDITPLRSDPASPVQQKIVGFTKRAEEMTYIPLSKKPPPVPQKPSPPPPPPSSTLPPEEEEEDHDDDTQPGRSFVDSREWRQIIEQQRLPSAGDTSGKNRMDADSKFRIVHSSAGSLKESLLNSSSWSSARSLRSTGLGDVSKLNNTGMSAVESLKPKNTTSVLRTSVEVLHRFPEQTHRLSTEAERPSEVLSSDGGREQCCSNAKPSEPVVAVSGKHRCSHCQLELGRGAAMIIESLNLFYHLGCFRCYVCNRSLGNGTQGADVRVRQSKLHCQTCYSNDEAGLKFSQV</sequence>
<accession>A0A915B9W6</accession>
<evidence type="ECO:0000256" key="2">
    <source>
        <dbReference type="ARBA" id="ARBA00022833"/>
    </source>
</evidence>
<feature type="region of interest" description="Disordered" evidence="5">
    <location>
        <begin position="450"/>
        <end position="485"/>
    </location>
</feature>
<evidence type="ECO:0000259" key="7">
    <source>
        <dbReference type="PROSITE" id="PS50106"/>
    </source>
</evidence>
<feature type="compositionally biased region" description="Basic and acidic residues" evidence="5">
    <location>
        <begin position="546"/>
        <end position="555"/>
    </location>
</feature>
<dbReference type="WBParaSite" id="PgR030_g017_t01">
    <property type="protein sequence ID" value="PgR030_g017_t01"/>
    <property type="gene ID" value="PgR030_g017"/>
</dbReference>
<evidence type="ECO:0000259" key="6">
    <source>
        <dbReference type="PROSITE" id="PS50023"/>
    </source>
</evidence>
<feature type="region of interest" description="Disordered" evidence="5">
    <location>
        <begin position="1108"/>
        <end position="1127"/>
    </location>
</feature>
<evidence type="ECO:0000313" key="9">
    <source>
        <dbReference type="WBParaSite" id="PgR030_g017_t01"/>
    </source>
</evidence>
<dbReference type="PANTHER" id="PTHR15551">
    <property type="entry name" value="LIM DOMAIN ONLY 7"/>
    <property type="match status" value="1"/>
</dbReference>
<keyword evidence="1 4" id="KW-0479">Metal-binding</keyword>
<feature type="compositionally biased region" description="Basic and acidic residues" evidence="5">
    <location>
        <begin position="743"/>
        <end position="767"/>
    </location>
</feature>
<keyword evidence="8" id="KW-1185">Reference proteome</keyword>
<dbReference type="InterPro" id="IPR001781">
    <property type="entry name" value="Znf_LIM"/>
</dbReference>
<dbReference type="Pfam" id="PF00412">
    <property type="entry name" value="LIM"/>
    <property type="match status" value="1"/>
</dbReference>
<keyword evidence="2 4" id="KW-0862">Zinc</keyword>
<dbReference type="PANTHER" id="PTHR15551:SF3">
    <property type="entry name" value="LIM AND CALPONIN HOMOLOGY DOMAINS-CONTAINING PROTEIN 1"/>
    <property type="match status" value="1"/>
</dbReference>
<dbReference type="Gene3D" id="2.30.42.10">
    <property type="match status" value="1"/>
</dbReference>
<dbReference type="GO" id="GO:0051893">
    <property type="term" value="P:regulation of focal adhesion assembly"/>
    <property type="evidence" value="ECO:0007669"/>
    <property type="project" value="TreeGrafter"/>
</dbReference>
<dbReference type="GO" id="GO:0001725">
    <property type="term" value="C:stress fiber"/>
    <property type="evidence" value="ECO:0007669"/>
    <property type="project" value="TreeGrafter"/>
</dbReference>
<dbReference type="GO" id="GO:0032034">
    <property type="term" value="F:myosin II head/neck binding"/>
    <property type="evidence" value="ECO:0007669"/>
    <property type="project" value="TreeGrafter"/>
</dbReference>
<feature type="compositionally biased region" description="Acidic residues" evidence="5">
    <location>
        <begin position="1193"/>
        <end position="1204"/>
    </location>
</feature>
<dbReference type="Gene3D" id="2.10.110.10">
    <property type="entry name" value="Cysteine Rich Protein"/>
    <property type="match status" value="1"/>
</dbReference>
<feature type="compositionally biased region" description="Basic and acidic residues" evidence="5">
    <location>
        <begin position="564"/>
        <end position="575"/>
    </location>
</feature>
<dbReference type="Proteomes" id="UP000887569">
    <property type="component" value="Unplaced"/>
</dbReference>
<keyword evidence="3 4" id="KW-0440">LIM domain</keyword>
<dbReference type="SMART" id="SM00228">
    <property type="entry name" value="PDZ"/>
    <property type="match status" value="1"/>
</dbReference>
<dbReference type="CDD" id="cd08368">
    <property type="entry name" value="LIM"/>
    <property type="match status" value="1"/>
</dbReference>
<feature type="compositionally biased region" description="Polar residues" evidence="5">
    <location>
        <begin position="454"/>
        <end position="474"/>
    </location>
</feature>
<dbReference type="SUPFAM" id="SSF47576">
    <property type="entry name" value="Calponin-homology domain, CH-domain"/>
    <property type="match status" value="1"/>
</dbReference>
<reference evidence="9" key="1">
    <citation type="submission" date="2022-11" db="UniProtKB">
        <authorList>
            <consortium name="WormBaseParasite"/>
        </authorList>
    </citation>
    <scope>IDENTIFICATION</scope>
</reference>
<dbReference type="PROSITE" id="PS00478">
    <property type="entry name" value="LIM_DOMAIN_1"/>
    <property type="match status" value="1"/>
</dbReference>
<organism evidence="8 9">
    <name type="scientific">Parascaris univalens</name>
    <name type="common">Nematode worm</name>
    <dbReference type="NCBI Taxonomy" id="6257"/>
    <lineage>
        <taxon>Eukaryota</taxon>
        <taxon>Metazoa</taxon>
        <taxon>Ecdysozoa</taxon>
        <taxon>Nematoda</taxon>
        <taxon>Chromadorea</taxon>
        <taxon>Rhabditida</taxon>
        <taxon>Spirurina</taxon>
        <taxon>Ascaridomorpha</taxon>
        <taxon>Ascaridoidea</taxon>
        <taxon>Ascarididae</taxon>
        <taxon>Parascaris</taxon>
    </lineage>
</organism>
<dbReference type="PROSITE" id="PS50023">
    <property type="entry name" value="LIM_DOMAIN_2"/>
    <property type="match status" value="1"/>
</dbReference>
<feature type="compositionally biased region" description="Pro residues" evidence="5">
    <location>
        <begin position="1171"/>
        <end position="1190"/>
    </location>
</feature>
<feature type="region of interest" description="Disordered" evidence="5">
    <location>
        <begin position="729"/>
        <end position="768"/>
    </location>
</feature>
<name>A0A915B9W6_PARUN</name>
<dbReference type="InterPro" id="IPR036034">
    <property type="entry name" value="PDZ_sf"/>
</dbReference>
<feature type="domain" description="LIM zinc-binding" evidence="6">
    <location>
        <begin position="1354"/>
        <end position="1420"/>
    </location>
</feature>
<proteinExistence type="predicted"/>
<dbReference type="Pfam" id="PF00595">
    <property type="entry name" value="PDZ"/>
    <property type="match status" value="1"/>
</dbReference>
<feature type="compositionally biased region" description="Basic and acidic residues" evidence="5">
    <location>
        <begin position="1108"/>
        <end position="1118"/>
    </location>
</feature>
<feature type="domain" description="PDZ" evidence="7">
    <location>
        <begin position="810"/>
        <end position="895"/>
    </location>
</feature>
<evidence type="ECO:0000313" key="8">
    <source>
        <dbReference type="Proteomes" id="UP000887569"/>
    </source>
</evidence>
<dbReference type="SMART" id="SM00132">
    <property type="entry name" value="LIM"/>
    <property type="match status" value="1"/>
</dbReference>
<dbReference type="InterPro" id="IPR001478">
    <property type="entry name" value="PDZ"/>
</dbReference>
<protein>
    <submittedName>
        <fullName evidence="9">LIM and calponin homology domains-containing protein 1</fullName>
    </submittedName>
</protein>
<dbReference type="GO" id="GO:0051496">
    <property type="term" value="P:positive regulation of stress fiber assembly"/>
    <property type="evidence" value="ECO:0007669"/>
    <property type="project" value="TreeGrafter"/>
</dbReference>
<dbReference type="InterPro" id="IPR036872">
    <property type="entry name" value="CH_dom_sf"/>
</dbReference>
<feature type="region of interest" description="Disordered" evidence="5">
    <location>
        <begin position="1166"/>
        <end position="1216"/>
    </location>
</feature>
<feature type="region of interest" description="Disordered" evidence="5">
    <location>
        <begin position="546"/>
        <end position="589"/>
    </location>
</feature>
<evidence type="ECO:0000256" key="4">
    <source>
        <dbReference type="PROSITE-ProRule" id="PRU00125"/>
    </source>
</evidence>
<dbReference type="PROSITE" id="PS50106">
    <property type="entry name" value="PDZ"/>
    <property type="match status" value="1"/>
</dbReference>
<dbReference type="GO" id="GO:0046872">
    <property type="term" value="F:metal ion binding"/>
    <property type="evidence" value="ECO:0007669"/>
    <property type="project" value="UniProtKB-KW"/>
</dbReference>
<dbReference type="SUPFAM" id="SSF50156">
    <property type="entry name" value="PDZ domain-like"/>
    <property type="match status" value="1"/>
</dbReference>
<evidence type="ECO:0000256" key="1">
    <source>
        <dbReference type="ARBA" id="ARBA00022723"/>
    </source>
</evidence>
<dbReference type="Gene3D" id="1.10.418.10">
    <property type="entry name" value="Calponin-like domain"/>
    <property type="match status" value="1"/>
</dbReference>
<dbReference type="CDD" id="cd00136">
    <property type="entry name" value="PDZ_canonical"/>
    <property type="match status" value="1"/>
</dbReference>
<evidence type="ECO:0000256" key="3">
    <source>
        <dbReference type="ARBA" id="ARBA00023038"/>
    </source>
</evidence>
<evidence type="ECO:0000256" key="5">
    <source>
        <dbReference type="SAM" id="MobiDB-lite"/>
    </source>
</evidence>